<protein>
    <submittedName>
        <fullName evidence="1">Uncharacterized protein</fullName>
    </submittedName>
</protein>
<feature type="non-terminal residue" evidence="1">
    <location>
        <position position="202"/>
    </location>
</feature>
<proteinExistence type="predicted"/>
<accession>A0AAV2H3G5</accession>
<comment type="caution">
    <text evidence="1">The sequence shown here is derived from an EMBL/GenBank/DDBJ whole genome shotgun (WGS) entry which is preliminary data.</text>
</comment>
<name>A0AAV2H3G5_LYMST</name>
<sequence length="202" mass="22801">MKLVLKASLLIAFIIFVITVTSLRRYLTTLYFAGHQVSYWHAGDDENSEEKKADGVKKRFHIAPPGDNVQPGELEVFLTTAVHYPDFPARGGFNVFLNGWGRHKSDMNFKCCLIRSLPGGDPEDIITEVQSYVYHIYDQWVVDMQNAEFSCSISNNQLSTIGCANFSYVTFAETSCLRANNDFIRIIYPQREAGTVGICLKI</sequence>
<reference evidence="1 2" key="1">
    <citation type="submission" date="2024-04" db="EMBL/GenBank/DDBJ databases">
        <authorList>
            <consortium name="Genoscope - CEA"/>
            <person name="William W."/>
        </authorList>
    </citation>
    <scope>NUCLEOTIDE SEQUENCE [LARGE SCALE GENOMIC DNA]</scope>
</reference>
<dbReference type="Proteomes" id="UP001497497">
    <property type="component" value="Unassembled WGS sequence"/>
</dbReference>
<organism evidence="1 2">
    <name type="scientific">Lymnaea stagnalis</name>
    <name type="common">Great pond snail</name>
    <name type="synonym">Helix stagnalis</name>
    <dbReference type="NCBI Taxonomy" id="6523"/>
    <lineage>
        <taxon>Eukaryota</taxon>
        <taxon>Metazoa</taxon>
        <taxon>Spiralia</taxon>
        <taxon>Lophotrochozoa</taxon>
        <taxon>Mollusca</taxon>
        <taxon>Gastropoda</taxon>
        <taxon>Heterobranchia</taxon>
        <taxon>Euthyneura</taxon>
        <taxon>Panpulmonata</taxon>
        <taxon>Hygrophila</taxon>
        <taxon>Lymnaeoidea</taxon>
        <taxon>Lymnaeidae</taxon>
        <taxon>Lymnaea</taxon>
    </lineage>
</organism>
<keyword evidence="2" id="KW-1185">Reference proteome</keyword>
<dbReference type="EMBL" id="CAXITT010000027">
    <property type="protein sequence ID" value="CAL1528150.1"/>
    <property type="molecule type" value="Genomic_DNA"/>
</dbReference>
<gene>
    <name evidence="1" type="ORF">GSLYS_00002320001</name>
</gene>
<evidence type="ECO:0000313" key="2">
    <source>
        <dbReference type="Proteomes" id="UP001497497"/>
    </source>
</evidence>
<dbReference type="AlphaFoldDB" id="A0AAV2H3G5"/>
<evidence type="ECO:0000313" key="1">
    <source>
        <dbReference type="EMBL" id="CAL1528150.1"/>
    </source>
</evidence>